<gene>
    <name evidence="1" type="ORF">Q604_UNBC13853G0001</name>
</gene>
<feature type="non-terminal residue" evidence="1">
    <location>
        <position position="44"/>
    </location>
</feature>
<proteinExistence type="predicted"/>
<sequence length="44" mass="4935">MVHTVPEYGKAVNIKTKRGVIKPRTPNQAQYIANILDHDITFGV</sequence>
<protein>
    <submittedName>
        <fullName evidence="1">PhoH-like protein</fullName>
    </submittedName>
</protein>
<comment type="caution">
    <text evidence="1">The sequence shown here is derived from an EMBL/GenBank/DDBJ whole genome shotgun (WGS) entry which is preliminary data.</text>
</comment>
<reference evidence="1" key="1">
    <citation type="submission" date="2013-12" db="EMBL/GenBank/DDBJ databases">
        <title>A Varibaculum cambriense genome reconstructed from a premature infant gut community with otherwise low bacterial novelty that shifts toward anaerobic metabolism during the third week of life.</title>
        <authorList>
            <person name="Brown C.T."/>
            <person name="Sharon I."/>
            <person name="Thomas B.C."/>
            <person name="Castelle C.J."/>
            <person name="Morowitz M.J."/>
            <person name="Banfield J.F."/>
        </authorList>
    </citation>
    <scope>NUCLEOTIDE SEQUENCE</scope>
</reference>
<dbReference type="AlphaFoldDB" id="W1XN33"/>
<evidence type="ECO:0000313" key="1">
    <source>
        <dbReference type="EMBL" id="ETJ31662.1"/>
    </source>
</evidence>
<dbReference type="EMBL" id="AZMM01013853">
    <property type="protein sequence ID" value="ETJ31662.1"/>
    <property type="molecule type" value="Genomic_DNA"/>
</dbReference>
<organism evidence="1">
    <name type="scientific">human gut metagenome</name>
    <dbReference type="NCBI Taxonomy" id="408170"/>
    <lineage>
        <taxon>unclassified sequences</taxon>
        <taxon>metagenomes</taxon>
        <taxon>organismal metagenomes</taxon>
    </lineage>
</organism>
<accession>W1XN33</accession>
<name>W1XN33_9ZZZZ</name>